<dbReference type="AlphaFoldDB" id="B0C8H8"/>
<dbReference type="OrthoDB" id="460967at2"/>
<dbReference type="HOGENOM" id="CLU_2217210_0_0_3"/>
<dbReference type="EMBL" id="CP000828">
    <property type="protein sequence ID" value="ABW30133.1"/>
    <property type="molecule type" value="Genomic_DNA"/>
</dbReference>
<evidence type="ECO:0000313" key="1">
    <source>
        <dbReference type="EMBL" id="ABW30133.1"/>
    </source>
</evidence>
<name>B0C8H8_ACAM1</name>
<sequence length="106" mass="11682">MALSTNVAAHAHSIPMAKPQPAGPQKIASACLQRMGQAAGGQTILLNVCSIKHEQGFYNSFIYYLGREKISSLADCRSLSWITYPEQQRHYPRSAATDLMVRTVCQ</sequence>
<gene>
    <name evidence="1" type="ordered locus">AM1_5171</name>
</gene>
<dbReference type="Proteomes" id="UP000000268">
    <property type="component" value="Chromosome"/>
</dbReference>
<protein>
    <submittedName>
        <fullName evidence="1">Uncharacterized protein</fullName>
    </submittedName>
</protein>
<evidence type="ECO:0000313" key="2">
    <source>
        <dbReference type="Proteomes" id="UP000000268"/>
    </source>
</evidence>
<organism evidence="1 2">
    <name type="scientific">Acaryochloris marina (strain MBIC 11017)</name>
    <dbReference type="NCBI Taxonomy" id="329726"/>
    <lineage>
        <taxon>Bacteria</taxon>
        <taxon>Bacillati</taxon>
        <taxon>Cyanobacteriota</taxon>
        <taxon>Cyanophyceae</taxon>
        <taxon>Acaryochloridales</taxon>
        <taxon>Acaryochloridaceae</taxon>
        <taxon>Acaryochloris</taxon>
    </lineage>
</organism>
<dbReference type="eggNOG" id="ENOG502ZVJV">
    <property type="taxonomic scope" value="Bacteria"/>
</dbReference>
<keyword evidence="2" id="KW-1185">Reference proteome</keyword>
<proteinExistence type="predicted"/>
<reference evidence="1 2" key="1">
    <citation type="journal article" date="2008" name="Proc. Natl. Acad. Sci. U.S.A.">
        <title>Niche adaptation and genome expansion in the chlorophyll d-producing cyanobacterium Acaryochloris marina.</title>
        <authorList>
            <person name="Swingley W.D."/>
            <person name="Chen M."/>
            <person name="Cheung P.C."/>
            <person name="Conrad A.L."/>
            <person name="Dejesa L.C."/>
            <person name="Hao J."/>
            <person name="Honchak B.M."/>
            <person name="Karbach L.E."/>
            <person name="Kurdoglu A."/>
            <person name="Lahiri S."/>
            <person name="Mastrian S.D."/>
            <person name="Miyashita H."/>
            <person name="Page L."/>
            <person name="Ramakrishna P."/>
            <person name="Satoh S."/>
            <person name="Sattley W.M."/>
            <person name="Shimada Y."/>
            <person name="Taylor H.L."/>
            <person name="Tomo T."/>
            <person name="Tsuchiya T."/>
            <person name="Wang Z.T."/>
            <person name="Raymond J."/>
            <person name="Mimuro M."/>
            <person name="Blankenship R.E."/>
            <person name="Touchman J.W."/>
        </authorList>
    </citation>
    <scope>NUCLEOTIDE SEQUENCE [LARGE SCALE GENOMIC DNA]</scope>
    <source>
        <strain evidence="2">MBIC 11017</strain>
    </source>
</reference>
<dbReference type="KEGG" id="amr:AM1_5171"/>
<dbReference type="RefSeq" id="WP_012165395.1">
    <property type="nucleotide sequence ID" value="NC_009925.1"/>
</dbReference>
<accession>B0C8H8</accession>